<evidence type="ECO:0000313" key="1">
    <source>
        <dbReference type="EMBL" id="KKL91453.1"/>
    </source>
</evidence>
<reference evidence="1" key="1">
    <citation type="journal article" date="2015" name="Nature">
        <title>Complex archaea that bridge the gap between prokaryotes and eukaryotes.</title>
        <authorList>
            <person name="Spang A."/>
            <person name="Saw J.H."/>
            <person name="Jorgensen S.L."/>
            <person name="Zaremba-Niedzwiedzka K."/>
            <person name="Martijn J."/>
            <person name="Lind A.E."/>
            <person name="van Eijk R."/>
            <person name="Schleper C."/>
            <person name="Guy L."/>
            <person name="Ettema T.J."/>
        </authorList>
    </citation>
    <scope>NUCLEOTIDE SEQUENCE</scope>
</reference>
<sequence>MDTDKLTDDDRQAIIESHDPDWTDHFQVWDDAWDFYVKNGREGLEHTIKDYKR</sequence>
<protein>
    <submittedName>
        <fullName evidence="1">Uncharacterized protein</fullName>
    </submittedName>
</protein>
<dbReference type="EMBL" id="LAZR01019725">
    <property type="protein sequence ID" value="KKL91453.1"/>
    <property type="molecule type" value="Genomic_DNA"/>
</dbReference>
<name>A0A0F9FYQ5_9ZZZZ</name>
<dbReference type="AlphaFoldDB" id="A0A0F9FYQ5"/>
<comment type="caution">
    <text evidence="1">The sequence shown here is derived from an EMBL/GenBank/DDBJ whole genome shotgun (WGS) entry which is preliminary data.</text>
</comment>
<accession>A0A0F9FYQ5</accession>
<gene>
    <name evidence="1" type="ORF">LCGC14_1894510</name>
</gene>
<proteinExistence type="predicted"/>
<organism evidence="1">
    <name type="scientific">marine sediment metagenome</name>
    <dbReference type="NCBI Taxonomy" id="412755"/>
    <lineage>
        <taxon>unclassified sequences</taxon>
        <taxon>metagenomes</taxon>
        <taxon>ecological metagenomes</taxon>
    </lineage>
</organism>